<dbReference type="AlphaFoldDB" id="A0A834IWM8"/>
<keyword evidence="2" id="KW-1185">Reference proteome</keyword>
<name>A0A834IWM8_RHYFE</name>
<dbReference type="Proteomes" id="UP000625711">
    <property type="component" value="Unassembled WGS sequence"/>
</dbReference>
<evidence type="ECO:0000313" key="2">
    <source>
        <dbReference type="Proteomes" id="UP000625711"/>
    </source>
</evidence>
<accession>A0A834IWM8</accession>
<protein>
    <submittedName>
        <fullName evidence="1">Uncharacterized protein</fullName>
    </submittedName>
</protein>
<proteinExistence type="predicted"/>
<evidence type="ECO:0000313" key="1">
    <source>
        <dbReference type="EMBL" id="KAF7281262.1"/>
    </source>
</evidence>
<sequence length="127" mass="14940">MRPQLEPQIRIEVQAQDDRIQGEKCKKGGMSTLSFLCPPLSHYKRIHLKAFNFPGKQTTAEGQKHNLVITIPFVFFLRPLRNQFDTFCLKFRTLRKFLQNKAFNALMHQKKTIRTDPECLFSFIVLK</sequence>
<organism evidence="1 2">
    <name type="scientific">Rhynchophorus ferrugineus</name>
    <name type="common">Red palm weevil</name>
    <name type="synonym">Curculio ferrugineus</name>
    <dbReference type="NCBI Taxonomy" id="354439"/>
    <lineage>
        <taxon>Eukaryota</taxon>
        <taxon>Metazoa</taxon>
        <taxon>Ecdysozoa</taxon>
        <taxon>Arthropoda</taxon>
        <taxon>Hexapoda</taxon>
        <taxon>Insecta</taxon>
        <taxon>Pterygota</taxon>
        <taxon>Neoptera</taxon>
        <taxon>Endopterygota</taxon>
        <taxon>Coleoptera</taxon>
        <taxon>Polyphaga</taxon>
        <taxon>Cucujiformia</taxon>
        <taxon>Curculionidae</taxon>
        <taxon>Dryophthorinae</taxon>
        <taxon>Rhynchophorus</taxon>
    </lineage>
</organism>
<dbReference type="EMBL" id="JAACXV010000249">
    <property type="protein sequence ID" value="KAF7281262.1"/>
    <property type="molecule type" value="Genomic_DNA"/>
</dbReference>
<comment type="caution">
    <text evidence="1">The sequence shown here is derived from an EMBL/GenBank/DDBJ whole genome shotgun (WGS) entry which is preliminary data.</text>
</comment>
<reference evidence="1" key="1">
    <citation type="submission" date="2020-08" db="EMBL/GenBank/DDBJ databases">
        <title>Genome sequencing and assembly of the red palm weevil Rhynchophorus ferrugineus.</title>
        <authorList>
            <person name="Dias G.B."/>
            <person name="Bergman C.M."/>
            <person name="Manee M."/>
        </authorList>
    </citation>
    <scope>NUCLEOTIDE SEQUENCE</scope>
    <source>
        <strain evidence="1">AA-2017</strain>
        <tissue evidence="1">Whole larva</tissue>
    </source>
</reference>
<gene>
    <name evidence="1" type="ORF">GWI33_004966</name>
</gene>